<dbReference type="Gene3D" id="1.10.260.40">
    <property type="entry name" value="lambda repressor-like DNA-binding domains"/>
    <property type="match status" value="1"/>
</dbReference>
<dbReference type="EMBL" id="JAJISC010000002">
    <property type="protein sequence ID" value="MCS2608563.1"/>
    <property type="molecule type" value="Genomic_DNA"/>
</dbReference>
<dbReference type="Pfam" id="PF17765">
    <property type="entry name" value="MLTR_LBD"/>
    <property type="match status" value="1"/>
</dbReference>
<comment type="caution">
    <text evidence="2">The sequence shown here is derived from an EMBL/GenBank/DDBJ whole genome shotgun (WGS) entry which is preliminary data.</text>
</comment>
<dbReference type="Proteomes" id="UP001165542">
    <property type="component" value="Unassembled WGS sequence"/>
</dbReference>
<dbReference type="SMART" id="SM00530">
    <property type="entry name" value="HTH_XRE"/>
    <property type="match status" value="1"/>
</dbReference>
<name>A0ABT2EAF6_9GAMM</name>
<dbReference type="CDD" id="cd00093">
    <property type="entry name" value="HTH_XRE"/>
    <property type="match status" value="1"/>
</dbReference>
<protein>
    <submittedName>
        <fullName evidence="2">Helix-turn-helix transcriptional regulator</fullName>
    </submittedName>
</protein>
<organism evidence="2 3">
    <name type="scientific">Halomonas dongshanensis</name>
    <dbReference type="NCBI Taxonomy" id="2890835"/>
    <lineage>
        <taxon>Bacteria</taxon>
        <taxon>Pseudomonadati</taxon>
        <taxon>Pseudomonadota</taxon>
        <taxon>Gammaproteobacteria</taxon>
        <taxon>Oceanospirillales</taxon>
        <taxon>Halomonadaceae</taxon>
        <taxon>Halomonas</taxon>
    </lineage>
</organism>
<dbReference type="InterPro" id="IPR001387">
    <property type="entry name" value="Cro/C1-type_HTH"/>
</dbReference>
<sequence length="275" mass="31487">MGATRALERTRSELSEFLKSRRERITPQEVGLPAGTRRRTPGLRREEVAALAGVGLTWYTWLEQGREIRASSAFLDRLASTLKLDAAERRHLFLLAHQRLPVEPGKTRCDVPPILRNLMDDLPHRPAYLLNLRWDVLAWNNAADRLFEFSANPAQERNLLWLLFTDERVRALFDPWEAQVKQMLGSFKRDAANAFDDAPFQSLIALLKNVSPDFARWWPSQDIDGPCLGVRHLRLPGAGVIDVDHTSLITDADRHLRLVYYAPRGAAFRAWFEDV</sequence>
<reference evidence="2" key="1">
    <citation type="submission" date="2021-11" db="EMBL/GenBank/DDBJ databases">
        <title>Halomonas sp., isolated from a coastal aquaculture zone in Dongshan Bay.</title>
        <authorList>
            <person name="Lin W."/>
        </authorList>
    </citation>
    <scope>NUCLEOTIDE SEQUENCE</scope>
    <source>
        <strain evidence="2">Yzlin-01</strain>
    </source>
</reference>
<dbReference type="InterPro" id="IPR010982">
    <property type="entry name" value="Lambda_DNA-bd_dom_sf"/>
</dbReference>
<evidence type="ECO:0000313" key="2">
    <source>
        <dbReference type="EMBL" id="MCS2608563.1"/>
    </source>
</evidence>
<dbReference type="RefSeq" id="WP_259035073.1">
    <property type="nucleotide sequence ID" value="NZ_JAJISC010000002.1"/>
</dbReference>
<dbReference type="SUPFAM" id="SSF47413">
    <property type="entry name" value="lambda repressor-like DNA-binding domains"/>
    <property type="match status" value="1"/>
</dbReference>
<proteinExistence type="predicted"/>
<dbReference type="InterPro" id="IPR041413">
    <property type="entry name" value="MLTR_LBD"/>
</dbReference>
<gene>
    <name evidence="2" type="ORF">LLY24_04415</name>
</gene>
<feature type="domain" description="HTH cro/C1-type" evidence="1">
    <location>
        <begin position="17"/>
        <end position="89"/>
    </location>
</feature>
<accession>A0ABT2EAF6</accession>
<evidence type="ECO:0000313" key="3">
    <source>
        <dbReference type="Proteomes" id="UP001165542"/>
    </source>
</evidence>
<dbReference type="PANTHER" id="PTHR35010">
    <property type="entry name" value="BLL4672 PROTEIN-RELATED"/>
    <property type="match status" value="1"/>
</dbReference>
<keyword evidence="3" id="KW-1185">Reference proteome</keyword>
<dbReference type="Gene3D" id="3.30.450.180">
    <property type="match status" value="1"/>
</dbReference>
<evidence type="ECO:0000259" key="1">
    <source>
        <dbReference type="SMART" id="SM00530"/>
    </source>
</evidence>
<dbReference type="Pfam" id="PF13560">
    <property type="entry name" value="HTH_31"/>
    <property type="match status" value="1"/>
</dbReference>